<dbReference type="STRING" id="5288.A0A5C5G4Y2"/>
<feature type="domain" description="Stress-response A/B barrel" evidence="1">
    <location>
        <begin position="4"/>
        <end position="100"/>
    </location>
</feature>
<dbReference type="OrthoDB" id="42919at2759"/>
<dbReference type="PANTHER" id="PTHR37832:SF1">
    <property type="entry name" value="STRESS-RESPONSE A_B BARREL DOMAIN-CONTAINING PROTEIN"/>
    <property type="match status" value="1"/>
</dbReference>
<reference evidence="2 3" key="1">
    <citation type="submission" date="2019-03" db="EMBL/GenBank/DDBJ databases">
        <title>Rhodosporidium diobovatum UCD-FST 08-225 genome sequencing, assembly, and annotation.</title>
        <authorList>
            <person name="Fakankun I.U."/>
            <person name="Fristensky B."/>
            <person name="Levin D.B."/>
        </authorList>
    </citation>
    <scope>NUCLEOTIDE SEQUENCE [LARGE SCALE GENOMIC DNA]</scope>
    <source>
        <strain evidence="2 3">UCD-FST 08-225</strain>
    </source>
</reference>
<dbReference type="Pfam" id="PF07876">
    <property type="entry name" value="Dabb"/>
    <property type="match status" value="1"/>
</dbReference>
<evidence type="ECO:0000259" key="1">
    <source>
        <dbReference type="PROSITE" id="PS51502"/>
    </source>
</evidence>
<dbReference type="InterPro" id="IPR011008">
    <property type="entry name" value="Dimeric_a/b-barrel"/>
</dbReference>
<dbReference type="Proteomes" id="UP000311382">
    <property type="component" value="Unassembled WGS sequence"/>
</dbReference>
<dbReference type="SUPFAM" id="SSF54909">
    <property type="entry name" value="Dimeric alpha+beta barrel"/>
    <property type="match status" value="1"/>
</dbReference>
<dbReference type="AlphaFoldDB" id="A0A5C5G4Y2"/>
<dbReference type="EMBL" id="SOZI01000004">
    <property type="protein sequence ID" value="TNY24168.1"/>
    <property type="molecule type" value="Genomic_DNA"/>
</dbReference>
<evidence type="ECO:0000313" key="2">
    <source>
        <dbReference type="EMBL" id="TNY24168.1"/>
    </source>
</evidence>
<accession>A0A5C5G4Y2</accession>
<protein>
    <recommendedName>
        <fullName evidence="1">Stress-response A/B barrel domain-containing protein</fullName>
    </recommendedName>
</protein>
<sequence length="102" mass="11658">MPSIIHVVMLKFNDQLPPDFIEGTLRPEAHKMVGQIPGLKRVELGKPLELTKARSQGWQAMLYSEMESEDALKTYAAHDVHEQFKALFKPYVADILAYDMEI</sequence>
<dbReference type="PROSITE" id="PS51502">
    <property type="entry name" value="S_R_A_B_BARREL"/>
    <property type="match status" value="1"/>
</dbReference>
<name>A0A5C5G4Y2_9BASI</name>
<dbReference type="PANTHER" id="PTHR37832">
    <property type="entry name" value="BLL2683 PROTEIN"/>
    <property type="match status" value="1"/>
</dbReference>
<dbReference type="SMART" id="SM00886">
    <property type="entry name" value="Dabb"/>
    <property type="match status" value="1"/>
</dbReference>
<dbReference type="Gene3D" id="3.30.70.100">
    <property type="match status" value="1"/>
</dbReference>
<evidence type="ECO:0000313" key="3">
    <source>
        <dbReference type="Proteomes" id="UP000311382"/>
    </source>
</evidence>
<dbReference type="InterPro" id="IPR013097">
    <property type="entry name" value="Dabb"/>
</dbReference>
<gene>
    <name evidence="2" type="ORF">DMC30DRAFT_387497</name>
</gene>
<comment type="caution">
    <text evidence="2">The sequence shown here is derived from an EMBL/GenBank/DDBJ whole genome shotgun (WGS) entry which is preliminary data.</text>
</comment>
<proteinExistence type="predicted"/>
<organism evidence="2 3">
    <name type="scientific">Rhodotorula diobovata</name>
    <dbReference type="NCBI Taxonomy" id="5288"/>
    <lineage>
        <taxon>Eukaryota</taxon>
        <taxon>Fungi</taxon>
        <taxon>Dikarya</taxon>
        <taxon>Basidiomycota</taxon>
        <taxon>Pucciniomycotina</taxon>
        <taxon>Microbotryomycetes</taxon>
        <taxon>Sporidiobolales</taxon>
        <taxon>Sporidiobolaceae</taxon>
        <taxon>Rhodotorula</taxon>
    </lineage>
</organism>
<keyword evidence="3" id="KW-1185">Reference proteome</keyword>